<feature type="transmembrane region" description="Helical" evidence="7">
    <location>
        <begin position="80"/>
        <end position="102"/>
    </location>
</feature>
<feature type="domain" description="ABC transporter" evidence="8">
    <location>
        <begin position="358"/>
        <end position="594"/>
    </location>
</feature>
<dbReference type="GeneID" id="65344762"/>
<dbReference type="InterPro" id="IPR039421">
    <property type="entry name" value="Type_1_exporter"/>
</dbReference>
<evidence type="ECO:0000256" key="5">
    <source>
        <dbReference type="ARBA" id="ARBA00022989"/>
    </source>
</evidence>
<feature type="domain" description="ABC transmembrane type-1" evidence="9">
    <location>
        <begin position="36"/>
        <end position="322"/>
    </location>
</feature>
<keyword evidence="4 10" id="KW-0067">ATP-binding</keyword>
<feature type="transmembrane region" description="Helical" evidence="7">
    <location>
        <begin position="264"/>
        <end position="290"/>
    </location>
</feature>
<dbReference type="Pfam" id="PF00664">
    <property type="entry name" value="ABC_membrane"/>
    <property type="match status" value="1"/>
</dbReference>
<feature type="transmembrane region" description="Helical" evidence="7">
    <location>
        <begin position="209"/>
        <end position="231"/>
    </location>
</feature>
<evidence type="ECO:0000259" key="9">
    <source>
        <dbReference type="PROSITE" id="PS50929"/>
    </source>
</evidence>
<comment type="subcellular location">
    <subcellularLocation>
        <location evidence="1">Cell membrane</location>
        <topology evidence="1">Multi-pass membrane protein</topology>
    </subcellularLocation>
</comment>
<reference evidence="11" key="1">
    <citation type="submission" date="2016-10" db="EMBL/GenBank/DDBJ databases">
        <authorList>
            <person name="Varghese N."/>
            <person name="Submissions S."/>
        </authorList>
    </citation>
    <scope>NUCLEOTIDE SEQUENCE [LARGE SCALE GENOMIC DNA]</scope>
    <source>
        <strain evidence="11">DSM 10002</strain>
    </source>
</reference>
<dbReference type="InterPro" id="IPR027417">
    <property type="entry name" value="P-loop_NTPase"/>
</dbReference>
<dbReference type="PROSITE" id="PS50929">
    <property type="entry name" value="ABC_TM1F"/>
    <property type="match status" value="1"/>
</dbReference>
<evidence type="ECO:0000313" key="11">
    <source>
        <dbReference type="Proteomes" id="UP000214355"/>
    </source>
</evidence>
<evidence type="ECO:0000256" key="7">
    <source>
        <dbReference type="SAM" id="Phobius"/>
    </source>
</evidence>
<proteinExistence type="predicted"/>
<dbReference type="PROSITE" id="PS00211">
    <property type="entry name" value="ABC_TRANSPORTER_1"/>
    <property type="match status" value="1"/>
</dbReference>
<dbReference type="PANTHER" id="PTHR43394">
    <property type="entry name" value="ATP-DEPENDENT PERMEASE MDL1, MITOCHONDRIAL"/>
    <property type="match status" value="1"/>
</dbReference>
<dbReference type="InterPro" id="IPR036640">
    <property type="entry name" value="ABC1_TM_sf"/>
</dbReference>
<protein>
    <submittedName>
        <fullName evidence="10">ATP-binding cassette, subfamily B</fullName>
    </submittedName>
</protein>
<dbReference type="GO" id="GO:0015421">
    <property type="term" value="F:ABC-type oligopeptide transporter activity"/>
    <property type="evidence" value="ECO:0007669"/>
    <property type="project" value="TreeGrafter"/>
</dbReference>
<dbReference type="PANTHER" id="PTHR43394:SF1">
    <property type="entry name" value="ATP-BINDING CASSETTE SUB-FAMILY B MEMBER 10, MITOCHONDRIAL"/>
    <property type="match status" value="1"/>
</dbReference>
<dbReference type="CDD" id="cd07346">
    <property type="entry name" value="ABC_6TM_exporters"/>
    <property type="match status" value="1"/>
</dbReference>
<evidence type="ECO:0000256" key="1">
    <source>
        <dbReference type="ARBA" id="ARBA00004651"/>
    </source>
</evidence>
<dbReference type="InterPro" id="IPR003439">
    <property type="entry name" value="ABC_transporter-like_ATP-bd"/>
</dbReference>
<keyword evidence="6 7" id="KW-0472">Membrane</keyword>
<evidence type="ECO:0000313" key="10">
    <source>
        <dbReference type="EMBL" id="SDU79866.1"/>
    </source>
</evidence>
<dbReference type="Pfam" id="PF00005">
    <property type="entry name" value="ABC_tran"/>
    <property type="match status" value="1"/>
</dbReference>
<dbReference type="InterPro" id="IPR003593">
    <property type="entry name" value="AAA+_ATPase"/>
</dbReference>
<accession>A0A1H2LHJ6</accession>
<gene>
    <name evidence="10" type="ORF">SAMN04489737_1024</name>
</gene>
<evidence type="ECO:0000256" key="4">
    <source>
        <dbReference type="ARBA" id="ARBA00022840"/>
    </source>
</evidence>
<keyword evidence="2 7" id="KW-0812">Transmembrane</keyword>
<dbReference type="SUPFAM" id="SSF52540">
    <property type="entry name" value="P-loop containing nucleoside triphosphate hydrolases"/>
    <property type="match status" value="1"/>
</dbReference>
<dbReference type="GO" id="GO:0016887">
    <property type="term" value="F:ATP hydrolysis activity"/>
    <property type="evidence" value="ECO:0007669"/>
    <property type="project" value="InterPro"/>
</dbReference>
<dbReference type="AlphaFoldDB" id="A0A1H2LHJ6"/>
<dbReference type="GO" id="GO:0005886">
    <property type="term" value="C:plasma membrane"/>
    <property type="evidence" value="ECO:0007669"/>
    <property type="project" value="UniProtKB-SubCell"/>
</dbReference>
<feature type="transmembrane region" description="Helical" evidence="7">
    <location>
        <begin position="166"/>
        <end position="189"/>
    </location>
</feature>
<evidence type="ECO:0000256" key="6">
    <source>
        <dbReference type="ARBA" id="ARBA00023136"/>
    </source>
</evidence>
<keyword evidence="3" id="KW-0547">Nucleotide-binding</keyword>
<keyword evidence="5 7" id="KW-1133">Transmembrane helix</keyword>
<evidence type="ECO:0000259" key="8">
    <source>
        <dbReference type="PROSITE" id="PS50893"/>
    </source>
</evidence>
<dbReference type="Gene3D" id="1.20.1560.10">
    <property type="entry name" value="ABC transporter type 1, transmembrane domain"/>
    <property type="match status" value="1"/>
</dbReference>
<name>A0A1H2LHJ6_9ACTO</name>
<dbReference type="InterPro" id="IPR017871">
    <property type="entry name" value="ABC_transporter-like_CS"/>
</dbReference>
<dbReference type="GO" id="GO:0005524">
    <property type="term" value="F:ATP binding"/>
    <property type="evidence" value="ECO:0007669"/>
    <property type="project" value="UniProtKB-KW"/>
</dbReference>
<evidence type="ECO:0000256" key="3">
    <source>
        <dbReference type="ARBA" id="ARBA00022741"/>
    </source>
</evidence>
<dbReference type="PROSITE" id="PS50893">
    <property type="entry name" value="ABC_TRANSPORTER_2"/>
    <property type="match status" value="1"/>
</dbReference>
<dbReference type="InterPro" id="IPR011527">
    <property type="entry name" value="ABC1_TM_dom"/>
</dbReference>
<dbReference type="SMART" id="SM00382">
    <property type="entry name" value="AAA"/>
    <property type="match status" value="1"/>
</dbReference>
<organism evidence="10 11">
    <name type="scientific">Arcanobacterium phocae</name>
    <dbReference type="NCBI Taxonomy" id="131112"/>
    <lineage>
        <taxon>Bacteria</taxon>
        <taxon>Bacillati</taxon>
        <taxon>Actinomycetota</taxon>
        <taxon>Actinomycetes</taxon>
        <taxon>Actinomycetales</taxon>
        <taxon>Actinomycetaceae</taxon>
        <taxon>Arcanobacterium</taxon>
    </lineage>
</organism>
<dbReference type="SUPFAM" id="SSF90123">
    <property type="entry name" value="ABC transporter transmembrane region"/>
    <property type="match status" value="1"/>
</dbReference>
<dbReference type="Gene3D" id="3.40.50.300">
    <property type="entry name" value="P-loop containing nucleotide triphosphate hydrolases"/>
    <property type="match status" value="1"/>
</dbReference>
<dbReference type="Proteomes" id="UP000214355">
    <property type="component" value="Chromosome I"/>
</dbReference>
<dbReference type="STRING" id="131112.SAMN04489737_1024"/>
<dbReference type="RefSeq" id="WP_091280642.1">
    <property type="nucleotide sequence ID" value="NZ_JABAPH010000044.1"/>
</dbReference>
<dbReference type="EMBL" id="LT629804">
    <property type="protein sequence ID" value="SDU79866.1"/>
    <property type="molecule type" value="Genomic_DNA"/>
</dbReference>
<dbReference type="OrthoDB" id="9806127at2"/>
<keyword evidence="11" id="KW-1185">Reference proteome</keyword>
<sequence length="596" mass="65028">MNDNPEITNKEKDKAGRVAFKDLLKPISGRILLARILAVTSALLSVGPYIVLVQLSGILLEAWQRSTSPDPEKVRNALMLLIWLFLTRLFLYVLALAVTHFADMHLRRILQDQIAERIARAPLSWFTKTNSGLVRKAIQDDTADVHTVVAHAPVDNTVAIISPIALLAYAFYLNWLLGFIAIATIPFYFGAMAYMMRDMGEKTAEMDTRLGYVSATMVEFITGIAVVKAFGRTGKAHERYRCATEEFHRFYLAWCGPLLRMSALAYSAISTSVLLLTNLGLGALAVYYGYARATDVIPTAIIALMIPQSIEVLANMTWSIQMAGAAALRIQNILNIPQISQSSDLQGVDRDTTVPEEVVFDHVSFSYGDNLAVDDVSLTLKPGSVTALIGPSGGGKSTLATLLARFSDPDSGAISIGGTDIRQWPDTQLYRYVSFVLQDPQILRLSIRDNVRLGCPQADDEAIWQALQDAQIADEIAALPRGLDTVYGVDTYLSGGQCQRLSIARALLIDAPILILDEATAFTDPESEALIQTALTRLIKARKGGRTVLAIAHRPASVQGVDQVAILEQGRLSAVGTPDEVNEHPLYAALWEGTNA</sequence>
<evidence type="ECO:0000256" key="2">
    <source>
        <dbReference type="ARBA" id="ARBA00022692"/>
    </source>
</evidence>
<feature type="transmembrane region" description="Helical" evidence="7">
    <location>
        <begin position="32"/>
        <end position="60"/>
    </location>
</feature>